<dbReference type="AlphaFoldDB" id="A0A0L0QLK1"/>
<name>A0A0L0QLK1_VIRPA</name>
<dbReference type="Proteomes" id="UP000036780">
    <property type="component" value="Unassembled WGS sequence"/>
</dbReference>
<accession>A0A0L0QLK1</accession>
<dbReference type="RefSeq" id="WP_050351931.1">
    <property type="nucleotide sequence ID" value="NZ_CP073011.1"/>
</dbReference>
<gene>
    <name evidence="1" type="ORF">AFK71_12925</name>
</gene>
<proteinExistence type="predicted"/>
<evidence type="ECO:0008006" key="3">
    <source>
        <dbReference type="Google" id="ProtNLM"/>
    </source>
</evidence>
<protein>
    <recommendedName>
        <fullName evidence="3">Colicin D immunity protein domain-containing protein</fullName>
    </recommendedName>
</protein>
<reference evidence="2" key="1">
    <citation type="submission" date="2015-07" db="EMBL/GenBank/DDBJ databases">
        <title>Fjat-10053 dsm26.</title>
        <authorList>
            <person name="Liu B."/>
            <person name="Wang J."/>
            <person name="Zhu Y."/>
            <person name="Liu G."/>
            <person name="Chen Q."/>
            <person name="Chen Z."/>
            <person name="Lan J."/>
            <person name="Che J."/>
            <person name="Ge C."/>
            <person name="Shi H."/>
            <person name="Pan Z."/>
            <person name="Liu X."/>
        </authorList>
    </citation>
    <scope>NUCLEOTIDE SEQUENCE [LARGE SCALE GENOMIC DNA]</scope>
    <source>
        <strain evidence="2">DSM 26</strain>
    </source>
</reference>
<comment type="caution">
    <text evidence="1">The sequence shown here is derived from an EMBL/GenBank/DDBJ whole genome shotgun (WGS) entry which is preliminary data.</text>
</comment>
<dbReference type="OrthoDB" id="2623806at2"/>
<dbReference type="EMBL" id="LGTO01000007">
    <property type="protein sequence ID" value="KNE19399.1"/>
    <property type="molecule type" value="Genomic_DNA"/>
</dbReference>
<evidence type="ECO:0000313" key="2">
    <source>
        <dbReference type="Proteomes" id="UP000036780"/>
    </source>
</evidence>
<evidence type="ECO:0000313" key="1">
    <source>
        <dbReference type="EMBL" id="KNE19399.1"/>
    </source>
</evidence>
<keyword evidence="2" id="KW-1185">Reference proteome</keyword>
<dbReference type="GeneID" id="66871608"/>
<dbReference type="PATRIC" id="fig|1473.5.peg.1170"/>
<sequence>MGERKKLLNLVKSYLEKKINTETFANHFTIFFSQEINYDVLNEKEYLLFCELEDIASRFSPFEEDFLEYPYYSREEDVFKKAKEVYDNIN</sequence>
<organism evidence="1 2">
    <name type="scientific">Virgibacillus pantothenticus</name>
    <dbReference type="NCBI Taxonomy" id="1473"/>
    <lineage>
        <taxon>Bacteria</taxon>
        <taxon>Bacillati</taxon>
        <taxon>Bacillota</taxon>
        <taxon>Bacilli</taxon>
        <taxon>Bacillales</taxon>
        <taxon>Bacillaceae</taxon>
        <taxon>Virgibacillus</taxon>
    </lineage>
</organism>